<dbReference type="Gene3D" id="3.30.70.100">
    <property type="match status" value="2"/>
</dbReference>
<dbReference type="OrthoDB" id="3830579at2759"/>
<comment type="caution">
    <text evidence="1">The sequence shown here is derived from an EMBL/GenBank/DDBJ whole genome shotgun (WGS) entry which is preliminary data.</text>
</comment>
<protein>
    <recommendedName>
        <fullName evidence="3">ABM domain-containing protein</fullName>
    </recommendedName>
</protein>
<proteinExistence type="predicted"/>
<gene>
    <name evidence="1" type="ORF">D9619_006967</name>
</gene>
<dbReference type="InterPro" id="IPR011008">
    <property type="entry name" value="Dimeric_a/b-barrel"/>
</dbReference>
<dbReference type="EMBL" id="JAACJJ010000043">
    <property type="protein sequence ID" value="KAF5314890.1"/>
    <property type="molecule type" value="Genomic_DNA"/>
</dbReference>
<reference evidence="1 2" key="1">
    <citation type="journal article" date="2020" name="ISME J.">
        <title>Uncovering the hidden diversity of litter-decomposition mechanisms in mushroom-forming fungi.</title>
        <authorList>
            <person name="Floudas D."/>
            <person name="Bentzer J."/>
            <person name="Ahren D."/>
            <person name="Johansson T."/>
            <person name="Persson P."/>
            <person name="Tunlid A."/>
        </authorList>
    </citation>
    <scope>NUCLEOTIDE SEQUENCE [LARGE SCALE GENOMIC DNA]</scope>
    <source>
        <strain evidence="1 2">CBS 101986</strain>
    </source>
</reference>
<dbReference type="AlphaFoldDB" id="A0A8H5EW82"/>
<evidence type="ECO:0008006" key="3">
    <source>
        <dbReference type="Google" id="ProtNLM"/>
    </source>
</evidence>
<dbReference type="SUPFAM" id="SSF54909">
    <property type="entry name" value="Dimeric alpha+beta barrel"/>
    <property type="match status" value="1"/>
</dbReference>
<sequence length="201" mass="21786">MPIHEFIQFKPTEAVLADPTAALAPASKFFSTAEGCSGLYFGASEEDKEGVAFIVIVWETYEHHKAVIDSPGYPGIVGLAGTIAGNSTMLHVPFRDAPEPALSAPATEVAVITLKPGKTVADVDAVFESFMHKVESEEEDAAVGTWGQTKEEAEKLVCFFGWASSKRHFEIIGQDKYKDLVASLVGTVDIKFWHASFSRFA</sequence>
<keyword evidence="2" id="KW-1185">Reference proteome</keyword>
<evidence type="ECO:0000313" key="2">
    <source>
        <dbReference type="Proteomes" id="UP000567179"/>
    </source>
</evidence>
<accession>A0A8H5EW82</accession>
<dbReference type="Proteomes" id="UP000567179">
    <property type="component" value="Unassembled WGS sequence"/>
</dbReference>
<name>A0A8H5EW82_9AGAR</name>
<evidence type="ECO:0000313" key="1">
    <source>
        <dbReference type="EMBL" id="KAF5314890.1"/>
    </source>
</evidence>
<organism evidence="1 2">
    <name type="scientific">Psilocybe cf. subviscida</name>
    <dbReference type="NCBI Taxonomy" id="2480587"/>
    <lineage>
        <taxon>Eukaryota</taxon>
        <taxon>Fungi</taxon>
        <taxon>Dikarya</taxon>
        <taxon>Basidiomycota</taxon>
        <taxon>Agaricomycotina</taxon>
        <taxon>Agaricomycetes</taxon>
        <taxon>Agaricomycetidae</taxon>
        <taxon>Agaricales</taxon>
        <taxon>Agaricineae</taxon>
        <taxon>Strophariaceae</taxon>
        <taxon>Psilocybe</taxon>
    </lineage>
</organism>